<dbReference type="EMBL" id="FOHE01000011">
    <property type="protein sequence ID" value="SET42519.1"/>
    <property type="molecule type" value="Genomic_DNA"/>
</dbReference>
<evidence type="ECO:0000256" key="10">
    <source>
        <dbReference type="RuleBase" id="RU003410"/>
    </source>
</evidence>
<reference evidence="12 13" key="1">
    <citation type="submission" date="2016-10" db="EMBL/GenBank/DDBJ databases">
        <authorList>
            <person name="de Groot N.N."/>
        </authorList>
    </citation>
    <scope>NUCLEOTIDE SEQUENCE [LARGE SCALE GENOMIC DNA]</scope>
    <source>
        <strain evidence="12 13">IBRC-M 10780</strain>
    </source>
</reference>
<dbReference type="InterPro" id="IPR013509">
    <property type="entry name" value="RNR_lsu_N"/>
</dbReference>
<dbReference type="NCBIfam" id="TIGR04170">
    <property type="entry name" value="RNR_1b_NrdE"/>
    <property type="match status" value="1"/>
</dbReference>
<dbReference type="GO" id="GO:0005524">
    <property type="term" value="F:ATP binding"/>
    <property type="evidence" value="ECO:0007669"/>
    <property type="project" value="UniProtKB-KW"/>
</dbReference>
<keyword evidence="7 10" id="KW-0215">Deoxyribonucleotide synthesis</keyword>
<dbReference type="Pfam" id="PF02867">
    <property type="entry name" value="Ribonuc_red_lgC"/>
    <property type="match status" value="1"/>
</dbReference>
<keyword evidence="8" id="KW-1015">Disulfide bond</keyword>
<dbReference type="SUPFAM" id="SSF51998">
    <property type="entry name" value="PFL-like glycyl radical enzymes"/>
    <property type="match status" value="1"/>
</dbReference>
<proteinExistence type="inferred from homology"/>
<evidence type="ECO:0000313" key="12">
    <source>
        <dbReference type="EMBL" id="SET42519.1"/>
    </source>
</evidence>
<accession>A0A1I0EDC6</accession>
<dbReference type="AlphaFoldDB" id="A0A1I0EDC6"/>
<dbReference type="Pfam" id="PF00317">
    <property type="entry name" value="Ribonuc_red_lgN"/>
    <property type="match status" value="1"/>
</dbReference>
<dbReference type="Pfam" id="PF08343">
    <property type="entry name" value="RNR_N"/>
    <property type="match status" value="1"/>
</dbReference>
<keyword evidence="13" id="KW-1185">Reference proteome</keyword>
<organism evidence="12 13">
    <name type="scientific">Oceanobacillus limi</name>
    <dbReference type="NCBI Taxonomy" id="930131"/>
    <lineage>
        <taxon>Bacteria</taxon>
        <taxon>Bacillati</taxon>
        <taxon>Bacillota</taxon>
        <taxon>Bacilli</taxon>
        <taxon>Bacillales</taxon>
        <taxon>Bacillaceae</taxon>
        <taxon>Oceanobacillus</taxon>
    </lineage>
</organism>
<dbReference type="InterPro" id="IPR039718">
    <property type="entry name" value="Rrm1"/>
</dbReference>
<dbReference type="CDD" id="cd01679">
    <property type="entry name" value="RNR_I"/>
    <property type="match status" value="1"/>
</dbReference>
<protein>
    <recommendedName>
        <fullName evidence="2 10">Ribonucleoside-diphosphate reductase</fullName>
        <ecNumber evidence="2 10">1.17.4.1</ecNumber>
    </recommendedName>
</protein>
<dbReference type="InterPro" id="IPR026459">
    <property type="entry name" value="RNR_1b_NrdE"/>
</dbReference>
<evidence type="ECO:0000256" key="7">
    <source>
        <dbReference type="ARBA" id="ARBA00023116"/>
    </source>
</evidence>
<comment type="similarity">
    <text evidence="1 10">Belongs to the ribonucleoside diphosphate reductase large chain family.</text>
</comment>
<dbReference type="InterPro" id="IPR013554">
    <property type="entry name" value="RNR_N"/>
</dbReference>
<evidence type="ECO:0000256" key="6">
    <source>
        <dbReference type="ARBA" id="ARBA00023002"/>
    </source>
</evidence>
<dbReference type="Gene3D" id="3.20.70.20">
    <property type="match status" value="1"/>
</dbReference>
<evidence type="ECO:0000256" key="2">
    <source>
        <dbReference type="ARBA" id="ARBA00012274"/>
    </source>
</evidence>
<dbReference type="SUPFAM" id="SSF48168">
    <property type="entry name" value="R1 subunit of ribonucleotide reductase, N-terminal domain"/>
    <property type="match status" value="1"/>
</dbReference>
<comment type="function">
    <text evidence="10">Provides the precursors necessary for DNA synthesis. Catalyzes the biosynthesis of deoxyribonucleotides from the corresponding ribonucleotides.</text>
</comment>
<dbReference type="Gene3D" id="1.10.1650.20">
    <property type="match status" value="1"/>
</dbReference>
<evidence type="ECO:0000256" key="8">
    <source>
        <dbReference type="ARBA" id="ARBA00023157"/>
    </source>
</evidence>
<feature type="domain" description="Ribonucleotide reductase large subunit" evidence="11">
    <location>
        <begin position="558"/>
        <end position="580"/>
    </location>
</feature>
<dbReference type="NCBIfam" id="TIGR02506">
    <property type="entry name" value="NrdE_NrdA"/>
    <property type="match status" value="1"/>
</dbReference>
<dbReference type="InterPro" id="IPR000788">
    <property type="entry name" value="RNR_lg_C"/>
</dbReference>
<dbReference type="GO" id="GO:0004748">
    <property type="term" value="F:ribonucleoside-diphosphate reductase activity, thioredoxin disulfide as acceptor"/>
    <property type="evidence" value="ECO:0007669"/>
    <property type="project" value="UniProtKB-EC"/>
</dbReference>
<sequence>MAEITKSHIVLNNEIMTRDERGTLRFDKDKEAVRAYFIDHINNRMKWFHSLEEKIGYLIDYNYYDKTLTDKYPMGDIKSVYKRAYSYKFRFPSYMSAKKFYENYALKTNDKSLFLERYEDRVSIVALYFGNGDVEYALQFVDLLINQEYQPATPTFLNVGKARRGEFVSCFLLECGDSLNDINMMNSTARQLSKKGGGISINLSKTRAKGESLMGYENVTSGVVPIMKNLDQSFRHINQAGQRNGSGSVYLNVFHADIYDFLDTKKISADEDVRIKTLNIGVVIPDKFIELARENKAAYLFYPHNLHQVTGKYLDQIDYDTEYDSLINNPDIRKERIDPRNLLERIAIVQLESGYPYIMFEGNVNKSHALDNLGKVTFSNLCSEILQYSEVSEYTDYGEEDILGQDISCNLGSLNIVSVMRNKSIESSVKLAMDALTKISDDTNIANAPAVRKANEEMHSVGLGAMNLHGFLAQNGIPYESETAIEFADVFFSTVNFWSLIRSNQIAKERGETFKGFEGSRYHTGDYFDEFIENPAEIKSEKVAELFEGIFIPKSDDWEQLKEDVREHGLYHSYRLAIAPTGSISYVQSSTASVMPIMERIEDRVYGDSKTYYPMPGLSANTWFLYKEAYDMSMYKVIDLIATIQRHVDQGLSFTVFVKDSTTTRELTRIQLYAHYKGIKTLYYVRQKDTGNEECISCTV</sequence>
<evidence type="ECO:0000256" key="1">
    <source>
        <dbReference type="ARBA" id="ARBA00010406"/>
    </source>
</evidence>
<dbReference type="EC" id="1.17.4.1" evidence="2 10"/>
<dbReference type="PANTHER" id="PTHR11573:SF30">
    <property type="entry name" value="RIBONUCLEOSIDE-DIPHOSPHATE REDUCTASE 2 SUBUNIT ALPHA"/>
    <property type="match status" value="1"/>
</dbReference>
<dbReference type="UniPathway" id="UPA00326"/>
<keyword evidence="3" id="KW-0021">Allosteric enzyme</keyword>
<gene>
    <name evidence="12" type="ORF">SAMN05216389_11125</name>
</gene>
<dbReference type="Proteomes" id="UP000198618">
    <property type="component" value="Unassembled WGS sequence"/>
</dbReference>
<evidence type="ECO:0000256" key="9">
    <source>
        <dbReference type="ARBA" id="ARBA00047754"/>
    </source>
</evidence>
<keyword evidence="4" id="KW-0547">Nucleotide-binding</keyword>
<dbReference type="PRINTS" id="PR01183">
    <property type="entry name" value="RIBORDTASEM1"/>
</dbReference>
<dbReference type="GO" id="GO:0005971">
    <property type="term" value="C:ribonucleoside-diphosphate reductase complex"/>
    <property type="evidence" value="ECO:0007669"/>
    <property type="project" value="TreeGrafter"/>
</dbReference>
<dbReference type="InterPro" id="IPR008926">
    <property type="entry name" value="RNR_R1-su_N"/>
</dbReference>
<evidence type="ECO:0000259" key="11">
    <source>
        <dbReference type="PROSITE" id="PS00089"/>
    </source>
</evidence>
<keyword evidence="6 10" id="KW-0560">Oxidoreductase</keyword>
<evidence type="ECO:0000256" key="4">
    <source>
        <dbReference type="ARBA" id="ARBA00022741"/>
    </source>
</evidence>
<evidence type="ECO:0000256" key="5">
    <source>
        <dbReference type="ARBA" id="ARBA00022840"/>
    </source>
</evidence>
<comment type="catalytic activity">
    <reaction evidence="9 10">
        <text>a 2'-deoxyribonucleoside 5'-diphosphate + [thioredoxin]-disulfide + H2O = a ribonucleoside 5'-diphosphate + [thioredoxin]-dithiol</text>
        <dbReference type="Rhea" id="RHEA:23252"/>
        <dbReference type="Rhea" id="RHEA-COMP:10698"/>
        <dbReference type="Rhea" id="RHEA-COMP:10700"/>
        <dbReference type="ChEBI" id="CHEBI:15377"/>
        <dbReference type="ChEBI" id="CHEBI:29950"/>
        <dbReference type="ChEBI" id="CHEBI:50058"/>
        <dbReference type="ChEBI" id="CHEBI:57930"/>
        <dbReference type="ChEBI" id="CHEBI:73316"/>
        <dbReference type="EC" id="1.17.4.1"/>
    </reaction>
</comment>
<evidence type="ECO:0000256" key="3">
    <source>
        <dbReference type="ARBA" id="ARBA00022533"/>
    </source>
</evidence>
<dbReference type="GO" id="GO:0009263">
    <property type="term" value="P:deoxyribonucleotide biosynthetic process"/>
    <property type="evidence" value="ECO:0007669"/>
    <property type="project" value="UniProtKB-KW"/>
</dbReference>
<keyword evidence="5" id="KW-0067">ATP-binding</keyword>
<dbReference type="InterPro" id="IPR013346">
    <property type="entry name" value="NrdE_NrdA_C"/>
</dbReference>
<dbReference type="PANTHER" id="PTHR11573">
    <property type="entry name" value="RIBONUCLEOSIDE-DIPHOSPHATE REDUCTASE LARGE CHAIN"/>
    <property type="match status" value="1"/>
</dbReference>
<dbReference type="STRING" id="930131.SAMN05216389_11125"/>
<dbReference type="PROSITE" id="PS00089">
    <property type="entry name" value="RIBORED_LARGE"/>
    <property type="match status" value="1"/>
</dbReference>
<name>A0A1I0EDC6_9BACI</name>
<evidence type="ECO:0000313" key="13">
    <source>
        <dbReference type="Proteomes" id="UP000198618"/>
    </source>
</evidence>